<evidence type="ECO:0000256" key="1">
    <source>
        <dbReference type="SAM" id="MobiDB-lite"/>
    </source>
</evidence>
<dbReference type="KEGG" id="bpb:bpr_III164"/>
<dbReference type="STRING" id="515622.bpr_III164"/>
<dbReference type="Proteomes" id="UP000001299">
    <property type="component" value="Chromosome 2"/>
</dbReference>
<dbReference type="AlphaFoldDB" id="E0S368"/>
<accession>E0S368</accession>
<evidence type="ECO:0000313" key="3">
    <source>
        <dbReference type="Proteomes" id="UP000001299"/>
    </source>
</evidence>
<dbReference type="eggNOG" id="ENOG5030HDS">
    <property type="taxonomic scope" value="Bacteria"/>
</dbReference>
<feature type="region of interest" description="Disordered" evidence="1">
    <location>
        <begin position="52"/>
        <end position="76"/>
    </location>
</feature>
<evidence type="ECO:0000313" key="2">
    <source>
        <dbReference type="EMBL" id="ADL35850.1"/>
    </source>
</evidence>
<protein>
    <submittedName>
        <fullName evidence="2">Uncharacterized protein</fullName>
    </submittedName>
</protein>
<keyword evidence="3" id="KW-1185">Reference proteome</keyword>
<feature type="compositionally biased region" description="Polar residues" evidence="1">
    <location>
        <begin position="62"/>
        <end position="76"/>
    </location>
</feature>
<organism evidence="2 3">
    <name type="scientific">Butyrivibrio proteoclasticus (strain ATCC 51982 / DSM 14932 / B316)</name>
    <name type="common">Clostridium proteoclasticum</name>
    <dbReference type="NCBI Taxonomy" id="515622"/>
    <lineage>
        <taxon>Bacteria</taxon>
        <taxon>Bacillati</taxon>
        <taxon>Bacillota</taxon>
        <taxon>Clostridia</taxon>
        <taxon>Lachnospirales</taxon>
        <taxon>Lachnospiraceae</taxon>
        <taxon>Butyrivibrio</taxon>
    </lineage>
</organism>
<dbReference type="EMBL" id="CP001811">
    <property type="protein sequence ID" value="ADL35850.1"/>
    <property type="molecule type" value="Genomic_DNA"/>
</dbReference>
<proteinExistence type="predicted"/>
<gene>
    <name evidence="2" type="ordered locus">bpr_III164</name>
</gene>
<sequence length="546" mass="60196">MLADKCAIIFIKHIIEGEIMKTKLITLLIATALTASIISGCGKSAATNVESAAENDAKDTTAETTENITGSNDSSKSNTYEELVASLHAGQSYAYAPICQGGDALLVTSYTYDDLEGHIATYEATVFIEKDGALEKVTTVQTAGTAYPIAVAKDNSLILSNRNSIQKGYVDKETGKYVVTAEASIDYSNVEAEEYHNYQKDVSDVPTDSSVYDMLSEDYGNSEILSFTSAGISADGTPNFAGGVYAVYAGDDQYNINSYFIFDSETSGHTQTPDGISGIPFEYEQNGDSVTFHFGSADNVTEGKFNNEYPSFPTIVFTGDNEFGADKITLTCLGNQDPATFDAAKYYDNDNNLYMQVKSFNENSFTGDLCREERIKKEYVENAEIGSNIFSVNGTQYTAVSFEDANKELEYDTDEAFKKDVVGTTRFDGFLVKCSDDDFCYALEKEDYAEEYTVVQLFTEGNQRKTIEENVTFNIKEDCEIYLQKVVEKDGTANIETEYIIGREFKGDNYPGWSEDAKEYYMTGDMLMAISVADGELYNAVQVYIP</sequence>
<name>E0S368_BUTPB</name>
<dbReference type="HOGENOM" id="CLU_498467_0_0_9"/>
<reference evidence="2 3" key="1">
    <citation type="journal article" date="2010" name="PLoS ONE">
        <title>The glycobiome of the rumen bacterium Butyrivibrio proteoclasticus B316(T) highlights adaptation to a polysaccharide-rich environment.</title>
        <authorList>
            <person name="Kelly W.J."/>
            <person name="Leahy S.C."/>
            <person name="Altermann E."/>
            <person name="Yeoman C.J."/>
            <person name="Dunne J.C."/>
            <person name="Kong Z."/>
            <person name="Pacheco D.M."/>
            <person name="Li D."/>
            <person name="Noel S.J."/>
            <person name="Moon C.D."/>
            <person name="Cookson A.L."/>
            <person name="Attwood G.T."/>
        </authorList>
    </citation>
    <scope>NUCLEOTIDE SEQUENCE [LARGE SCALE GENOMIC DNA]</scope>
    <source>
        <strain evidence="3">ATCC 51982 / DSM 14932 / B316</strain>
    </source>
</reference>